<dbReference type="PANTHER" id="PTHR28181">
    <property type="entry name" value="UPF0655 PROTEIN YCR015C"/>
    <property type="match status" value="1"/>
</dbReference>
<dbReference type="RefSeq" id="WP_054581781.1">
    <property type="nucleotide sequence ID" value="NZ_CP012808.1"/>
</dbReference>
<gene>
    <name evidence="2" type="ORF">AOY20_10320</name>
</gene>
<dbReference type="InterPro" id="IPR050849">
    <property type="entry name" value="HAD-like_hydrolase_phosphatase"/>
</dbReference>
<dbReference type="SUPFAM" id="SSF56784">
    <property type="entry name" value="HAD-like"/>
    <property type="match status" value="1"/>
</dbReference>
<evidence type="ECO:0000256" key="1">
    <source>
        <dbReference type="ARBA" id="ARBA00022801"/>
    </source>
</evidence>
<dbReference type="KEGG" id="aei:AOY20_10320"/>
<dbReference type="NCBIfam" id="TIGR01489">
    <property type="entry name" value="DKMTPPase-SF"/>
    <property type="match status" value="1"/>
</dbReference>
<dbReference type="Pfam" id="PF12710">
    <property type="entry name" value="HAD"/>
    <property type="match status" value="1"/>
</dbReference>
<proteinExistence type="predicted"/>
<dbReference type="InterPro" id="IPR023214">
    <property type="entry name" value="HAD_sf"/>
</dbReference>
<dbReference type="Gene3D" id="3.40.50.1000">
    <property type="entry name" value="HAD superfamily/HAD-like"/>
    <property type="match status" value="1"/>
</dbReference>
<keyword evidence="3" id="KW-1185">Reference proteome</keyword>
<protein>
    <submittedName>
        <fullName evidence="2">Phosphatase</fullName>
    </submittedName>
</protein>
<keyword evidence="1" id="KW-0378">Hydrolase</keyword>
<evidence type="ECO:0000313" key="3">
    <source>
        <dbReference type="Proteomes" id="UP000064939"/>
    </source>
</evidence>
<dbReference type="InterPro" id="IPR036412">
    <property type="entry name" value="HAD-like_sf"/>
</dbReference>
<dbReference type="PANTHER" id="PTHR28181:SF2">
    <property type="entry name" value="PHOSPHORIC MONOESTER HYDROLASE"/>
    <property type="match status" value="1"/>
</dbReference>
<evidence type="ECO:0000313" key="2">
    <source>
        <dbReference type="EMBL" id="ALH95893.1"/>
    </source>
</evidence>
<organism evidence="2 3">
    <name type="scientific">Acinetobacter equi</name>
    <dbReference type="NCBI Taxonomy" id="1324350"/>
    <lineage>
        <taxon>Bacteria</taxon>
        <taxon>Pseudomonadati</taxon>
        <taxon>Pseudomonadota</taxon>
        <taxon>Gammaproteobacteria</taxon>
        <taxon>Moraxellales</taxon>
        <taxon>Moraxellaceae</taxon>
        <taxon>Acinetobacter</taxon>
    </lineage>
</organism>
<accession>A0A0N9VRB1</accession>
<dbReference type="OrthoDB" id="9804940at2"/>
<name>A0A0N9VRB1_9GAMM</name>
<dbReference type="InterPro" id="IPR006384">
    <property type="entry name" value="HAD_hydro_PyrdxlP_Pase-like"/>
</dbReference>
<dbReference type="Gene3D" id="3.90.1470.20">
    <property type="match status" value="1"/>
</dbReference>
<sequence length="230" mass="26388">MLNYDQNIFLSHSIHILCDFDGTISLNDTTDLLLNHYAKEGWEEIENQWENGLIGSQHCMQNQIELLDMSKSEFYNCLDQMELDLSFIELLSFCSDFSIPITIVSDGLDLAIHYLLNKYNIYNVTIVANKLIQRSEKTWSLEFPNASPFCIKENGTCKCKIADQSNKPTIILIGDGRSDFCLAHQVQFIFAKSSLINYCEEQNLPFKPIHQISDSIPQLQKLIHLNMVKA</sequence>
<dbReference type="Proteomes" id="UP000064939">
    <property type="component" value="Chromosome"/>
</dbReference>
<dbReference type="NCBIfam" id="TIGR01488">
    <property type="entry name" value="HAD-SF-IB"/>
    <property type="match status" value="1"/>
</dbReference>
<dbReference type="GO" id="GO:0016791">
    <property type="term" value="F:phosphatase activity"/>
    <property type="evidence" value="ECO:0007669"/>
    <property type="project" value="InterPro"/>
</dbReference>
<dbReference type="AlphaFoldDB" id="A0A0N9VRB1"/>
<dbReference type="STRING" id="1324350.AOY20_10320"/>
<dbReference type="EMBL" id="CP012808">
    <property type="protein sequence ID" value="ALH95893.1"/>
    <property type="molecule type" value="Genomic_DNA"/>
</dbReference>
<reference evidence="2 3" key="1">
    <citation type="journal article" date="2015" name="Int. J. Syst. Evol. Microbiol.">
        <title>Acinetobacter equi sp. nov. isolated from horse faeces.</title>
        <authorList>
            <person name="Poppel M.T."/>
            <person name="Skiebe E."/>
            <person name="Laue M."/>
            <person name="Bergmann H."/>
            <person name="Ebersberger I."/>
            <person name="Garn T."/>
            <person name="Fruth A."/>
            <person name="Baumgardt S."/>
            <person name="Busse H.J."/>
            <person name="Wilharm G."/>
        </authorList>
    </citation>
    <scope>NUCLEOTIDE SEQUENCE [LARGE SCALE GENOMIC DNA]</scope>
    <source>
        <strain evidence="2 3">114</strain>
    </source>
</reference>